<feature type="binding site" evidence="5">
    <location>
        <position position="131"/>
    </location>
    <ligand>
        <name>ATP</name>
        <dbReference type="ChEBI" id="CHEBI:30616"/>
    </ligand>
</feature>
<evidence type="ECO:0000256" key="2">
    <source>
        <dbReference type="ARBA" id="ARBA00022741"/>
    </source>
</evidence>
<evidence type="ECO:0000256" key="4">
    <source>
        <dbReference type="ARBA" id="ARBA00022840"/>
    </source>
</evidence>
<keyword evidence="9" id="KW-1185">Reference proteome</keyword>
<dbReference type="GO" id="GO:0016301">
    <property type="term" value="F:kinase activity"/>
    <property type="evidence" value="ECO:0007669"/>
    <property type="project" value="UniProtKB-KW"/>
</dbReference>
<keyword evidence="3 8" id="KW-0418">Kinase</keyword>
<evidence type="ECO:0000256" key="5">
    <source>
        <dbReference type="PROSITE-ProRule" id="PRU10141"/>
    </source>
</evidence>
<dbReference type="Gene3D" id="1.10.510.10">
    <property type="entry name" value="Transferase(Phosphotransferase) domain 1"/>
    <property type="match status" value="1"/>
</dbReference>
<dbReference type="Proteomes" id="UP001164459">
    <property type="component" value="Chromosome"/>
</dbReference>
<keyword evidence="2 5" id="KW-0547">Nucleotide-binding</keyword>
<dbReference type="PANTHER" id="PTHR43289">
    <property type="entry name" value="MITOGEN-ACTIVATED PROTEIN KINASE KINASE KINASE 20-RELATED"/>
    <property type="match status" value="1"/>
</dbReference>
<dbReference type="PROSITE" id="PS50011">
    <property type="entry name" value="PROTEIN_KINASE_DOM"/>
    <property type="match status" value="1"/>
</dbReference>
<dbReference type="InterPro" id="IPR011009">
    <property type="entry name" value="Kinase-like_dom_sf"/>
</dbReference>
<dbReference type="SUPFAM" id="SSF48452">
    <property type="entry name" value="TPR-like"/>
    <property type="match status" value="1"/>
</dbReference>
<dbReference type="CDD" id="cd14014">
    <property type="entry name" value="STKc_PknB_like"/>
    <property type="match status" value="1"/>
</dbReference>
<dbReference type="RefSeq" id="WP_269040154.1">
    <property type="nucleotide sequence ID" value="NZ_CP114040.1"/>
</dbReference>
<dbReference type="Pfam" id="PF14559">
    <property type="entry name" value="TPR_19"/>
    <property type="match status" value="1"/>
</dbReference>
<dbReference type="Gene3D" id="1.25.40.10">
    <property type="entry name" value="Tetratricopeptide repeat domain"/>
    <property type="match status" value="1"/>
</dbReference>
<dbReference type="SUPFAM" id="SSF56112">
    <property type="entry name" value="Protein kinase-like (PK-like)"/>
    <property type="match status" value="1"/>
</dbReference>
<protein>
    <submittedName>
        <fullName evidence="8">Protein kinase</fullName>
    </submittedName>
</protein>
<dbReference type="Pfam" id="PF00069">
    <property type="entry name" value="Pkinase"/>
    <property type="match status" value="1"/>
</dbReference>
<evidence type="ECO:0000256" key="1">
    <source>
        <dbReference type="ARBA" id="ARBA00022679"/>
    </source>
</evidence>
<dbReference type="PROSITE" id="PS00108">
    <property type="entry name" value="PROTEIN_KINASE_ST"/>
    <property type="match status" value="1"/>
</dbReference>
<feature type="compositionally biased region" description="Basic and acidic residues" evidence="6">
    <location>
        <begin position="668"/>
        <end position="685"/>
    </location>
</feature>
<feature type="domain" description="Protein kinase" evidence="7">
    <location>
        <begin position="102"/>
        <end position="378"/>
    </location>
</feature>
<dbReference type="InterPro" id="IPR000719">
    <property type="entry name" value="Prot_kinase_dom"/>
</dbReference>
<dbReference type="SMART" id="SM00028">
    <property type="entry name" value="TPR"/>
    <property type="match status" value="4"/>
</dbReference>
<dbReference type="PANTHER" id="PTHR43289:SF6">
    <property type="entry name" value="SERINE_THREONINE-PROTEIN KINASE NEKL-3"/>
    <property type="match status" value="1"/>
</dbReference>
<sequence length="787" mass="85143">MTTGRARRRIFAVNNKTPDTLRESSDTLRGGEAIDSTLVAASPAQLLAPRPREELYETLDRPLEDSLAEARAATTLALDQTRPSHPGALVGPVAPPPHFGRFAVLRTLGEGGMGVVYAAYDEELDRRIAVKVLRDAAQDPNARDRMIREAQAMARLSHPNVVQVHEINEQSGQIYVAMEFVKGLTLRAWLSEQARPWREIRDMFVQAGRGLAAAHAEGLVHRDFKPDNVLIGTDGRARVADFGLAGTAGQQPPAAADNNDSVALRVGRHNAFSTSLTMAGTIMGTPAYMSPEQHCGVATDARSDQFSFCVALWTALYRQPPFAGDNLLDLAESVCGGHLIKPPPSEVPAFIRDALVRGLATDAVQRHPSMDVLLDALTRDLVLARPSRWRGVAVAVAAAAVAAVAVLFATRERPPTPEELAHIGQLAADARAAGAEAHWVYPSASAPKDTSILHVVALNRTEGPAERPARDEAQKLRKEFADTLAELGDTYWNTDAGKPFARDFYSQALVFQPDHPQARERGLYTPGQMAELLAKAERGEFTAADVAAAELLEILADHDRGHRDERLRRFVRERGAASQIELLAALLGPDAVRDVPPDMPEKPAEPPPATTPEPPAEPPVVAVAPTPEPARPRPGKSDAKTDAKTEPKATPPTPAAEPEEQLAQAAQDRARSDELTQEGEAARRRGDFAAAERAFNQALAAYNRNGAALMGLSDVEFDRGHFEQAVVFAERAVKAEPKKGDFRIRLGDAYFKVLRYPDAKAQYEKAAELGHAKAAGRLDKVKEKIGG</sequence>
<evidence type="ECO:0000259" key="7">
    <source>
        <dbReference type="PROSITE" id="PS50011"/>
    </source>
</evidence>
<keyword evidence="4 5" id="KW-0067">ATP-binding</keyword>
<evidence type="ECO:0000313" key="8">
    <source>
        <dbReference type="EMBL" id="WAS97787.1"/>
    </source>
</evidence>
<accession>A0ABY7HFB2</accession>
<gene>
    <name evidence="8" type="ORF">O0S08_16720</name>
</gene>
<dbReference type="PROSITE" id="PS00107">
    <property type="entry name" value="PROTEIN_KINASE_ATP"/>
    <property type="match status" value="1"/>
</dbReference>
<dbReference type="EMBL" id="CP114040">
    <property type="protein sequence ID" value="WAS97787.1"/>
    <property type="molecule type" value="Genomic_DNA"/>
</dbReference>
<feature type="compositionally biased region" description="Basic and acidic residues" evidence="6">
    <location>
        <begin position="591"/>
        <end position="604"/>
    </location>
</feature>
<dbReference type="InterPro" id="IPR011990">
    <property type="entry name" value="TPR-like_helical_dom_sf"/>
</dbReference>
<evidence type="ECO:0000256" key="6">
    <source>
        <dbReference type="SAM" id="MobiDB-lite"/>
    </source>
</evidence>
<dbReference type="InterPro" id="IPR019734">
    <property type="entry name" value="TPR_rpt"/>
</dbReference>
<feature type="compositionally biased region" description="Pro residues" evidence="6">
    <location>
        <begin position="605"/>
        <end position="618"/>
    </location>
</feature>
<keyword evidence="1" id="KW-0808">Transferase</keyword>
<feature type="region of interest" description="Disordered" evidence="6">
    <location>
        <begin position="589"/>
        <end position="685"/>
    </location>
</feature>
<evidence type="ECO:0000256" key="3">
    <source>
        <dbReference type="ARBA" id="ARBA00022777"/>
    </source>
</evidence>
<dbReference type="Gene3D" id="3.30.200.20">
    <property type="entry name" value="Phosphorylase Kinase, domain 1"/>
    <property type="match status" value="1"/>
</dbReference>
<proteinExistence type="predicted"/>
<feature type="compositionally biased region" description="Basic and acidic residues" evidence="6">
    <location>
        <begin position="635"/>
        <end position="647"/>
    </location>
</feature>
<name>A0ABY7HFB2_9BACT</name>
<reference evidence="8" key="1">
    <citation type="submission" date="2022-11" db="EMBL/GenBank/DDBJ databases">
        <title>Minimal conservation of predation-associated metabolite biosynthetic gene clusters underscores biosynthetic potential of Myxococcota including descriptions for ten novel species: Archangium lansinium sp. nov., Myxococcus landrumus sp. nov., Nannocystis bai.</title>
        <authorList>
            <person name="Ahearne A."/>
            <person name="Stevens C."/>
            <person name="Dowd S."/>
        </authorList>
    </citation>
    <scope>NUCLEOTIDE SEQUENCE</scope>
    <source>
        <strain evidence="8">Fl3</strain>
    </source>
</reference>
<dbReference type="InterPro" id="IPR008271">
    <property type="entry name" value="Ser/Thr_kinase_AS"/>
</dbReference>
<organism evidence="8 9">
    <name type="scientific">Nannocystis punicea</name>
    <dbReference type="NCBI Taxonomy" id="2995304"/>
    <lineage>
        <taxon>Bacteria</taxon>
        <taxon>Pseudomonadati</taxon>
        <taxon>Myxococcota</taxon>
        <taxon>Polyangia</taxon>
        <taxon>Nannocystales</taxon>
        <taxon>Nannocystaceae</taxon>
        <taxon>Nannocystis</taxon>
    </lineage>
</organism>
<dbReference type="InterPro" id="IPR017441">
    <property type="entry name" value="Protein_kinase_ATP_BS"/>
</dbReference>
<evidence type="ECO:0000313" key="9">
    <source>
        <dbReference type="Proteomes" id="UP001164459"/>
    </source>
</evidence>